<protein>
    <submittedName>
        <fullName evidence="14">TraB/GumN family protein</fullName>
    </submittedName>
</protein>
<feature type="chain" id="PRO_5017990817" evidence="13">
    <location>
        <begin position="19"/>
        <end position="1167"/>
    </location>
</feature>
<dbReference type="AlphaFoldDB" id="A0A3N4PKD5"/>
<organism evidence="14 15">
    <name type="scientific">Aureibaculum marinum</name>
    <dbReference type="NCBI Taxonomy" id="2487930"/>
    <lineage>
        <taxon>Bacteria</taxon>
        <taxon>Pseudomonadati</taxon>
        <taxon>Bacteroidota</taxon>
        <taxon>Flavobacteriia</taxon>
        <taxon>Flavobacteriales</taxon>
        <taxon>Flavobacteriaceae</taxon>
        <taxon>Aureibaculum</taxon>
    </lineage>
</organism>
<evidence type="ECO:0000256" key="4">
    <source>
        <dbReference type="ARBA" id="ARBA00022670"/>
    </source>
</evidence>
<keyword evidence="11" id="KW-0472">Membrane</keyword>
<evidence type="ECO:0000313" key="14">
    <source>
        <dbReference type="EMBL" id="RPE00074.1"/>
    </source>
</evidence>
<dbReference type="Pfam" id="PF01963">
    <property type="entry name" value="TraB_PrgY_gumN"/>
    <property type="match status" value="1"/>
</dbReference>
<keyword evidence="12" id="KW-0325">Glycoprotein</keyword>
<dbReference type="InterPro" id="IPR040230">
    <property type="entry name" value="TIKI1/2-like"/>
</dbReference>
<keyword evidence="10" id="KW-0482">Metalloprotease</keyword>
<evidence type="ECO:0000256" key="2">
    <source>
        <dbReference type="ARBA" id="ARBA00001941"/>
    </source>
</evidence>
<reference evidence="14 15" key="1">
    <citation type="submission" date="2018-11" db="EMBL/GenBank/DDBJ databases">
        <title>Aureibaculum marinum gen. nov., sp. nov., a member of the family Flavobacteriaceae isolated from the Bohai Sea.</title>
        <authorList>
            <person name="Ji X."/>
        </authorList>
    </citation>
    <scope>NUCLEOTIDE SEQUENCE [LARGE SCALE GENOMIC DNA]</scope>
    <source>
        <strain evidence="14 15">BH-SD17</strain>
    </source>
</reference>
<keyword evidence="15" id="KW-1185">Reference proteome</keyword>
<dbReference type="PANTHER" id="PTHR31120">
    <property type="entry name" value="METALLOPROTEASE TIKI"/>
    <property type="match status" value="1"/>
</dbReference>
<evidence type="ECO:0000256" key="13">
    <source>
        <dbReference type="SAM" id="SignalP"/>
    </source>
</evidence>
<keyword evidence="4" id="KW-0645">Protease</keyword>
<evidence type="ECO:0000256" key="11">
    <source>
        <dbReference type="ARBA" id="ARBA00023136"/>
    </source>
</evidence>
<evidence type="ECO:0000256" key="3">
    <source>
        <dbReference type="ARBA" id="ARBA00004479"/>
    </source>
</evidence>
<evidence type="ECO:0000256" key="10">
    <source>
        <dbReference type="ARBA" id="ARBA00023049"/>
    </source>
</evidence>
<keyword evidence="9" id="KW-1133">Transmembrane helix</keyword>
<evidence type="ECO:0000256" key="12">
    <source>
        <dbReference type="ARBA" id="ARBA00023180"/>
    </source>
</evidence>
<keyword evidence="8" id="KW-0378">Hydrolase</keyword>
<keyword evidence="6" id="KW-0479">Metal-binding</keyword>
<dbReference type="OrthoDB" id="9798714at2"/>
<keyword evidence="7 13" id="KW-0732">Signal</keyword>
<dbReference type="GO" id="GO:0046872">
    <property type="term" value="F:metal ion binding"/>
    <property type="evidence" value="ECO:0007669"/>
    <property type="project" value="UniProtKB-KW"/>
</dbReference>
<dbReference type="InterPro" id="IPR002816">
    <property type="entry name" value="TraB/PrgY/GumN_fam"/>
</dbReference>
<sequence length="1167" mass="136326">MKKIITIILFAVSSLLSAQQKYQSLLWKISGNNLEKDSYLYGTMHVSSKVAFRLDDIFYKSLQKSEVVALESDPTEWLENSYDDFNNRMSYYRSSSYYDRDFYSVLFEMPFPEKQAIRRAIRLDNSLVNSYLYRKQLGSDNFEEETYLDMFIYQAGKKNGKLVVGLENFKESRYLVTKASYNRIKKQQDTWLKKLYKEKPMYMLTEDAYRDRNLDLLDSIGAATNTEYFRKFMLYKRNENMVNKLDSLMRVKSVFSGVGAAHLPGENGIIEMLRRRGYTVTALTSKRTSFASSMKTKLESTFVEPKVSRESTPDKFLSILSFEKLLELNFFNQKYYVATDMANGGYLAITRINTFDCLNVKENSKIDLNDIDHLLYEDIPGKIIKKETLTFPYPGLSILNKTKKGDYQKYHIYKTPLEIIIIKLGGKSNYVLNYADKIFNSITFKSSLNERTEFTPDFGKYSINIPQNYISGSFEVAGKNLIQAFDNNGYYFLQEVPVHDVDYIEEDDFEAKYIHKAFYKSLKVTQKNGEFIKEGGYASYMSSAFLDSVQRKQLILKSVVKDETYYLLGYVGENKDKASEYFNSFKFKDIHYKEEFEQVTDTSLYFTVNTTVKPPYSSYYGGGRKKVKPYNANIKKKQYGSNTNENIFIKRTKYHDLQMFSNVDSLWSQLDRAYIGKFHLTNKQKLKENGLNTYSFYVKDSLSAKRIRVKNILKKGVLFELKTMEDSLSTSSKFVEEFYKTFTPLDTLLGRDVLENKVDDYFIALKNKDSLVDRAHNLIRFTENDIDKIISVLNSYKFDKDEKYAKGNLIRQLSDLKSDKTSSFLKQLYLKSYSEPETQINIIKALVAKKNNESYQLILELLENDFPIGNYSMNSIFDSSGEKDSLQVKSKLFPELLKYSTVQEYKKPIYSLLSKLKDSSLVKPKTYKKYKEQLLNDAKIELKRSLAKGNSYSKSKYAKSLLTYYVNLLFPYREDDKISKFYTKLLESDDVNALSNYYVLLKKNKELIPTQLEEKTMGNIKNISVLIDKLEQNKLLPEIVKTETFQQKYAQSKLFSETYYSQDKDEITFFKKVELIVNTKQIEVYFFKLKNVNDYANMDWLYFVAFEKEGDQINTKPYLMTESRGLMLNDAKTDQELVEEVLSLVKYKNRKRLNPNGYSNSYLGGHY</sequence>
<feature type="signal peptide" evidence="13">
    <location>
        <begin position="1"/>
        <end position="18"/>
    </location>
</feature>
<dbReference type="GO" id="GO:0006508">
    <property type="term" value="P:proteolysis"/>
    <property type="evidence" value="ECO:0007669"/>
    <property type="project" value="UniProtKB-KW"/>
</dbReference>
<evidence type="ECO:0000256" key="6">
    <source>
        <dbReference type="ARBA" id="ARBA00022723"/>
    </source>
</evidence>
<comment type="caution">
    <text evidence="14">The sequence shown here is derived from an EMBL/GenBank/DDBJ whole genome shotgun (WGS) entry which is preliminary data.</text>
</comment>
<dbReference type="RefSeq" id="WP_123896309.1">
    <property type="nucleotide sequence ID" value="NZ_RPFJ01000002.1"/>
</dbReference>
<name>A0A3N4PKD5_9FLAO</name>
<evidence type="ECO:0000256" key="7">
    <source>
        <dbReference type="ARBA" id="ARBA00022729"/>
    </source>
</evidence>
<evidence type="ECO:0000256" key="8">
    <source>
        <dbReference type="ARBA" id="ARBA00022801"/>
    </source>
</evidence>
<keyword evidence="5" id="KW-0812">Transmembrane</keyword>
<evidence type="ECO:0000256" key="1">
    <source>
        <dbReference type="ARBA" id="ARBA00001936"/>
    </source>
</evidence>
<comment type="cofactor">
    <cofactor evidence="2">
        <name>Co(2+)</name>
        <dbReference type="ChEBI" id="CHEBI:48828"/>
    </cofactor>
</comment>
<dbReference type="PANTHER" id="PTHR31120:SF6">
    <property type="entry name" value="METALLOPROTEASE TIKI HOMOLOG"/>
    <property type="match status" value="1"/>
</dbReference>
<dbReference type="GO" id="GO:0016020">
    <property type="term" value="C:membrane"/>
    <property type="evidence" value="ECO:0007669"/>
    <property type="project" value="UniProtKB-SubCell"/>
</dbReference>
<accession>A0A3N4PKD5</accession>
<dbReference type="GO" id="GO:0004222">
    <property type="term" value="F:metalloendopeptidase activity"/>
    <property type="evidence" value="ECO:0007669"/>
    <property type="project" value="TreeGrafter"/>
</dbReference>
<dbReference type="CDD" id="cd14789">
    <property type="entry name" value="Tiki"/>
    <property type="match status" value="1"/>
</dbReference>
<evidence type="ECO:0000256" key="9">
    <source>
        <dbReference type="ARBA" id="ARBA00022989"/>
    </source>
</evidence>
<comment type="subcellular location">
    <subcellularLocation>
        <location evidence="3">Membrane</location>
        <topology evidence="3">Single-pass type I membrane protein</topology>
    </subcellularLocation>
</comment>
<proteinExistence type="predicted"/>
<dbReference type="EMBL" id="RPFJ01000002">
    <property type="protein sequence ID" value="RPE00074.1"/>
    <property type="molecule type" value="Genomic_DNA"/>
</dbReference>
<dbReference type="GO" id="GO:0030178">
    <property type="term" value="P:negative regulation of Wnt signaling pathway"/>
    <property type="evidence" value="ECO:0007669"/>
    <property type="project" value="InterPro"/>
</dbReference>
<gene>
    <name evidence="14" type="ORF">EGM88_02085</name>
</gene>
<comment type="cofactor">
    <cofactor evidence="1">
        <name>Mn(2+)</name>
        <dbReference type="ChEBI" id="CHEBI:29035"/>
    </cofactor>
</comment>
<evidence type="ECO:0000313" key="15">
    <source>
        <dbReference type="Proteomes" id="UP000270856"/>
    </source>
</evidence>
<dbReference type="Proteomes" id="UP000270856">
    <property type="component" value="Unassembled WGS sequence"/>
</dbReference>
<evidence type="ECO:0000256" key="5">
    <source>
        <dbReference type="ARBA" id="ARBA00022692"/>
    </source>
</evidence>